<feature type="domain" description="AAA+ ATPase" evidence="6">
    <location>
        <begin position="581"/>
        <end position="748"/>
    </location>
</feature>
<dbReference type="EMBL" id="MNWX01000018">
    <property type="protein sequence ID" value="OIO65425.1"/>
    <property type="molecule type" value="Genomic_DNA"/>
</dbReference>
<dbReference type="InterPro" id="IPR003593">
    <property type="entry name" value="AAA+_ATPase"/>
</dbReference>
<dbReference type="GO" id="GO:0034605">
    <property type="term" value="P:cellular response to heat"/>
    <property type="evidence" value="ECO:0007669"/>
    <property type="project" value="TreeGrafter"/>
</dbReference>
<keyword evidence="2" id="KW-0547">Nucleotide-binding</keyword>
<dbReference type="InterPro" id="IPR001270">
    <property type="entry name" value="ClpA/B"/>
</dbReference>
<dbReference type="Pfam" id="PF07724">
    <property type="entry name" value="AAA_2"/>
    <property type="match status" value="1"/>
</dbReference>
<dbReference type="InterPro" id="IPR003959">
    <property type="entry name" value="ATPase_AAA_core"/>
</dbReference>
<dbReference type="PANTHER" id="PTHR11638">
    <property type="entry name" value="ATP-DEPENDENT CLP PROTEASE"/>
    <property type="match status" value="1"/>
</dbReference>
<proteinExistence type="predicted"/>
<keyword evidence="5" id="KW-1133">Transmembrane helix</keyword>
<keyword evidence="5" id="KW-0812">Transmembrane</keyword>
<dbReference type="InterPro" id="IPR050130">
    <property type="entry name" value="ClpA_ClpB"/>
</dbReference>
<dbReference type="GO" id="GO:0005737">
    <property type="term" value="C:cytoplasm"/>
    <property type="evidence" value="ECO:0007669"/>
    <property type="project" value="TreeGrafter"/>
</dbReference>
<dbReference type="SMART" id="SM01086">
    <property type="entry name" value="ClpB_D2-small"/>
    <property type="match status" value="1"/>
</dbReference>
<dbReference type="InterPro" id="IPR027417">
    <property type="entry name" value="P-loop_NTPase"/>
</dbReference>
<evidence type="ECO:0000313" key="8">
    <source>
        <dbReference type="EMBL" id="OIO65425.1"/>
    </source>
</evidence>
<dbReference type="GO" id="GO:0016887">
    <property type="term" value="F:ATP hydrolysis activity"/>
    <property type="evidence" value="ECO:0007669"/>
    <property type="project" value="InterPro"/>
</dbReference>
<dbReference type="PRINTS" id="PR00300">
    <property type="entry name" value="CLPPROTEASEA"/>
</dbReference>
<accession>A0A1J4Y151</accession>
<dbReference type="GO" id="GO:0005524">
    <property type="term" value="F:ATP binding"/>
    <property type="evidence" value="ECO:0007669"/>
    <property type="project" value="UniProtKB-KW"/>
</dbReference>
<dbReference type="InterPro" id="IPR019489">
    <property type="entry name" value="Clp_ATPase_C"/>
</dbReference>
<dbReference type="CDD" id="cd00009">
    <property type="entry name" value="AAA"/>
    <property type="match status" value="1"/>
</dbReference>
<dbReference type="SMART" id="SM00382">
    <property type="entry name" value="AAA"/>
    <property type="match status" value="2"/>
</dbReference>
<evidence type="ECO:0000259" key="7">
    <source>
        <dbReference type="SMART" id="SM01086"/>
    </source>
</evidence>
<feature type="domain" description="AAA+ ATPase" evidence="6">
    <location>
        <begin position="307"/>
        <end position="449"/>
    </location>
</feature>
<evidence type="ECO:0000256" key="5">
    <source>
        <dbReference type="SAM" id="Phobius"/>
    </source>
</evidence>
<gene>
    <name evidence="8" type="ORF">AUJ30_01010</name>
</gene>
<dbReference type="CDD" id="cd19499">
    <property type="entry name" value="RecA-like_ClpB_Hsp104-like"/>
    <property type="match status" value="1"/>
</dbReference>
<dbReference type="Proteomes" id="UP000182693">
    <property type="component" value="Unassembled WGS sequence"/>
</dbReference>
<dbReference type="Pfam" id="PF17871">
    <property type="entry name" value="AAA_lid_9"/>
    <property type="match status" value="1"/>
</dbReference>
<evidence type="ECO:0000256" key="1">
    <source>
        <dbReference type="ARBA" id="ARBA00022737"/>
    </source>
</evidence>
<keyword evidence="3" id="KW-0067">ATP-binding</keyword>
<comment type="caution">
    <text evidence="8">The sequence shown here is derived from an EMBL/GenBank/DDBJ whole genome shotgun (WGS) entry which is preliminary data.</text>
</comment>
<protein>
    <recommendedName>
        <fullName evidence="10">Clp R domain-containing protein</fullName>
    </recommendedName>
</protein>
<evidence type="ECO:0008006" key="10">
    <source>
        <dbReference type="Google" id="ProtNLM"/>
    </source>
</evidence>
<keyword evidence="5" id="KW-0472">Membrane</keyword>
<evidence type="ECO:0000313" key="9">
    <source>
        <dbReference type="Proteomes" id="UP000182693"/>
    </source>
</evidence>
<feature type="transmembrane region" description="Helical" evidence="5">
    <location>
        <begin position="23"/>
        <end position="44"/>
    </location>
</feature>
<evidence type="ECO:0000259" key="6">
    <source>
        <dbReference type="SMART" id="SM00382"/>
    </source>
</evidence>
<dbReference type="SUPFAM" id="SSF52540">
    <property type="entry name" value="P-loop containing nucleoside triphosphate hydrolases"/>
    <property type="match status" value="2"/>
</dbReference>
<dbReference type="Gene3D" id="3.40.50.300">
    <property type="entry name" value="P-loop containing nucleotide triphosphate hydrolases"/>
    <property type="match status" value="2"/>
</dbReference>
<evidence type="ECO:0000256" key="3">
    <source>
        <dbReference type="ARBA" id="ARBA00022840"/>
    </source>
</evidence>
<dbReference type="PANTHER" id="PTHR11638:SF18">
    <property type="entry name" value="HEAT SHOCK PROTEIN 104"/>
    <property type="match status" value="1"/>
</dbReference>
<dbReference type="STRING" id="1805425.AUJ30_01010"/>
<dbReference type="Gene3D" id="1.10.8.60">
    <property type="match status" value="2"/>
</dbReference>
<evidence type="ECO:0000256" key="2">
    <source>
        <dbReference type="ARBA" id="ARBA00022741"/>
    </source>
</evidence>
<dbReference type="AlphaFoldDB" id="A0A1J4Y151"/>
<sequence length="838" mass="95037">MLEPENFYLSEPRLKMRIIERMAARLIIYCGYTLLIAIVGTFLLSDIKSFFWLGVLGSLFLIDRLLHFGQAERSLLNLRARPEQKINIANYLTPASLGVLERALEKALITNNDFFLYLIKFLIDNRDIREGLLRMDVPVKEFEQKIDDLVKEIQKNPPLKDSRQDLINKIEILLKIALQLSINNQEKYIEPRSLFSGLSLIGDEKVNRIFNLFSIAPNDLENALIFGRFRKKFRWFRRLPPSLGGFAQRPYKIRHRFMNRAWTARPTPTLDKYSVDFTDLAREQKAGFLIGHEVEYDRMVDILSRQTKVNVMLVGEPGSGKETLVAHLAFEIIKDKVPNSLFDKRLVALSVGNLISGASSEEVSARVNKIIEEVILAGNIILHIPDIHNLSKTSGPQYLSAADILIPVIVSDAFPVVGATYPKEFKQIIESQSDFANAFEVIRVNEISEDEAVKLLTYDSIILENQYKIIICFGAIKQAVILAHKYFRHKLLPSSAEDLLKETLADATQKGDKVLQADDLIVIAERKINIPIHRAGEKEAEKLLGLEKIIHQRLINQEEAVKAVSRAFREYRSGLSRKGGPIAVFLFVGPTGVGKTELSKILTKIQFGSENMMLRFDMSEYQDKQSIFRFIGSPDGRIAGNLTEAVIQKPYCLILLDEFEKAHPDILNLFLQVFDEGRLTDNLGRTVDFTNAVIIATSNAHSDFIKTHIEAYTPFETITEQLKKKLTDYFKPELLNRFSDIIVFKPLSPENIEAITKLQLQDLSETCSETQGINLVFDESVVKKIAELGYDPAFGARPLRGVISEKIRSVLAEKILKEETVKGGTVKVVLENEEIKFV</sequence>
<feature type="domain" description="Clp ATPase C-terminal" evidence="7">
    <location>
        <begin position="747"/>
        <end position="837"/>
    </location>
</feature>
<reference evidence="8 9" key="1">
    <citation type="journal article" date="2016" name="Environ. Microbiol.">
        <title>Genomic resolution of a cold subsurface aquifer community provides metabolic insights for novel microbes adapted to high CO concentrations.</title>
        <authorList>
            <person name="Probst A.J."/>
            <person name="Castelle C.J."/>
            <person name="Singh A."/>
            <person name="Brown C.T."/>
            <person name="Anantharaman K."/>
            <person name="Sharon I."/>
            <person name="Hug L.A."/>
            <person name="Burstein D."/>
            <person name="Emerson J.B."/>
            <person name="Thomas B.C."/>
            <person name="Banfield J.F."/>
        </authorList>
    </citation>
    <scope>NUCLEOTIDE SEQUENCE [LARGE SCALE GENOMIC DNA]</scope>
    <source>
        <strain evidence="8">CG1_02_39_135</strain>
    </source>
</reference>
<keyword evidence="4" id="KW-0143">Chaperone</keyword>
<organism evidence="8 9">
    <name type="scientific">Candidatus Wolfebacteria bacterium CG1_02_39_135</name>
    <dbReference type="NCBI Taxonomy" id="1805425"/>
    <lineage>
        <taxon>Bacteria</taxon>
        <taxon>Candidatus Wolfeibacteriota</taxon>
    </lineage>
</organism>
<dbReference type="Pfam" id="PF10431">
    <property type="entry name" value="ClpB_D2-small"/>
    <property type="match status" value="1"/>
</dbReference>
<name>A0A1J4Y151_9BACT</name>
<evidence type="ECO:0000256" key="4">
    <source>
        <dbReference type="ARBA" id="ARBA00023186"/>
    </source>
</evidence>
<keyword evidence="1" id="KW-0677">Repeat</keyword>
<dbReference type="InterPro" id="IPR041546">
    <property type="entry name" value="ClpA/ClpB_AAA_lid"/>
</dbReference>